<dbReference type="Proteomes" id="UP000193560">
    <property type="component" value="Unassembled WGS sequence"/>
</dbReference>
<comment type="caution">
    <text evidence="1">The sequence shown here is derived from an EMBL/GenBank/DDBJ whole genome shotgun (WGS) entry which is preliminary data.</text>
</comment>
<gene>
    <name evidence="1" type="ORF">BCR42DRAFT_429565</name>
</gene>
<feature type="non-terminal residue" evidence="1">
    <location>
        <position position="1"/>
    </location>
</feature>
<dbReference type="EMBL" id="MCGE01000053">
    <property type="protein sequence ID" value="ORZ04145.1"/>
    <property type="molecule type" value="Genomic_DNA"/>
</dbReference>
<evidence type="ECO:0000313" key="1">
    <source>
        <dbReference type="EMBL" id="ORZ04145.1"/>
    </source>
</evidence>
<keyword evidence="2" id="KW-1185">Reference proteome</keyword>
<protein>
    <submittedName>
        <fullName evidence="1">Uncharacterized protein</fullName>
    </submittedName>
</protein>
<dbReference type="AlphaFoldDB" id="A0A1X2HWX3"/>
<evidence type="ECO:0000313" key="2">
    <source>
        <dbReference type="Proteomes" id="UP000193560"/>
    </source>
</evidence>
<proteinExistence type="predicted"/>
<name>A0A1X2HWX3_9FUNG</name>
<reference evidence="1 2" key="1">
    <citation type="submission" date="2016-07" db="EMBL/GenBank/DDBJ databases">
        <title>Pervasive Adenine N6-methylation of Active Genes in Fungi.</title>
        <authorList>
            <consortium name="DOE Joint Genome Institute"/>
            <person name="Mondo S.J."/>
            <person name="Dannebaum R.O."/>
            <person name="Kuo R.C."/>
            <person name="Labutti K."/>
            <person name="Haridas S."/>
            <person name="Kuo A."/>
            <person name="Salamov A."/>
            <person name="Ahrendt S.R."/>
            <person name="Lipzen A."/>
            <person name="Sullivan W."/>
            <person name="Andreopoulos W.B."/>
            <person name="Clum A."/>
            <person name="Lindquist E."/>
            <person name="Daum C."/>
            <person name="Ramamoorthy G.K."/>
            <person name="Gryganskyi A."/>
            <person name="Culley D."/>
            <person name="Magnuson J.K."/>
            <person name="James T.Y."/>
            <person name="O'Malley M.A."/>
            <person name="Stajich J.E."/>
            <person name="Spatafora J.W."/>
            <person name="Visel A."/>
            <person name="Grigoriev I.V."/>
        </authorList>
    </citation>
    <scope>NUCLEOTIDE SEQUENCE [LARGE SCALE GENOMIC DNA]</scope>
    <source>
        <strain evidence="1 2">NRRL 1336</strain>
    </source>
</reference>
<sequence>DPLCQNSKNLCRNHRFDAQGRMSKVKSMLQRLVKHRYTPPDYHQTKIAVLIYLLCA</sequence>
<organism evidence="1 2">
    <name type="scientific">Absidia repens</name>
    <dbReference type="NCBI Taxonomy" id="90262"/>
    <lineage>
        <taxon>Eukaryota</taxon>
        <taxon>Fungi</taxon>
        <taxon>Fungi incertae sedis</taxon>
        <taxon>Mucoromycota</taxon>
        <taxon>Mucoromycotina</taxon>
        <taxon>Mucoromycetes</taxon>
        <taxon>Mucorales</taxon>
        <taxon>Cunninghamellaceae</taxon>
        <taxon>Absidia</taxon>
    </lineage>
</organism>
<accession>A0A1X2HWX3</accession>